<proteinExistence type="predicted"/>
<keyword evidence="2" id="KW-1185">Reference proteome</keyword>
<gene>
    <name evidence="1" type="ORF">PVK06_009072</name>
</gene>
<evidence type="ECO:0008006" key="3">
    <source>
        <dbReference type="Google" id="ProtNLM"/>
    </source>
</evidence>
<comment type="caution">
    <text evidence="1">The sequence shown here is derived from an EMBL/GenBank/DDBJ whole genome shotgun (WGS) entry which is preliminary data.</text>
</comment>
<evidence type="ECO:0000313" key="1">
    <source>
        <dbReference type="EMBL" id="KAK5840187.1"/>
    </source>
</evidence>
<accession>A0ABR0QMV6</accession>
<name>A0ABR0QMV6_GOSAR</name>
<protein>
    <recommendedName>
        <fullName evidence="3">Reverse transcriptase</fullName>
    </recommendedName>
</protein>
<dbReference type="PANTHER" id="PTHR33116:SF86">
    <property type="entry name" value="REVERSE TRANSCRIPTASE DOMAIN-CONTAINING PROTEIN"/>
    <property type="match status" value="1"/>
</dbReference>
<evidence type="ECO:0000313" key="2">
    <source>
        <dbReference type="Proteomes" id="UP001358586"/>
    </source>
</evidence>
<dbReference type="EMBL" id="JARKNE010000003">
    <property type="protein sequence ID" value="KAK5840187.1"/>
    <property type="molecule type" value="Genomic_DNA"/>
</dbReference>
<dbReference type="Proteomes" id="UP001358586">
    <property type="component" value="Chromosome 3"/>
</dbReference>
<reference evidence="1 2" key="1">
    <citation type="submission" date="2023-03" db="EMBL/GenBank/DDBJ databases">
        <title>WGS of Gossypium arboreum.</title>
        <authorList>
            <person name="Yu D."/>
        </authorList>
    </citation>
    <scope>NUCLEOTIDE SEQUENCE [LARGE SCALE GENOMIC DNA]</scope>
    <source>
        <tissue evidence="1">Leaf</tissue>
    </source>
</reference>
<organism evidence="1 2">
    <name type="scientific">Gossypium arboreum</name>
    <name type="common">Tree cotton</name>
    <name type="synonym">Gossypium nanking</name>
    <dbReference type="NCBI Taxonomy" id="29729"/>
    <lineage>
        <taxon>Eukaryota</taxon>
        <taxon>Viridiplantae</taxon>
        <taxon>Streptophyta</taxon>
        <taxon>Embryophyta</taxon>
        <taxon>Tracheophyta</taxon>
        <taxon>Spermatophyta</taxon>
        <taxon>Magnoliopsida</taxon>
        <taxon>eudicotyledons</taxon>
        <taxon>Gunneridae</taxon>
        <taxon>Pentapetalae</taxon>
        <taxon>rosids</taxon>
        <taxon>malvids</taxon>
        <taxon>Malvales</taxon>
        <taxon>Malvaceae</taxon>
        <taxon>Malvoideae</taxon>
        <taxon>Gossypium</taxon>
    </lineage>
</organism>
<dbReference type="PANTHER" id="PTHR33116">
    <property type="entry name" value="REVERSE TRANSCRIPTASE ZINC-BINDING DOMAIN-CONTAINING PROTEIN-RELATED-RELATED"/>
    <property type="match status" value="1"/>
</dbReference>
<sequence>MVGRRERDRRAVGMENDSSIKSITKNGSSIMSVTKNDIEKGKWSPIRISRSGPNVSHFFFVDDLVIFCKVELEQARLLQSILNHFCDFSEHKISTKKSNIFFSESTDHGLADHISHLLGFHEVQDLGTNLGVPLLHDRVTNSTSSFIVEKVRCKLRSLTARELSIAGKVTLAQSILLSIPNYFMQSLRIPKRICAEIERLVHQFI</sequence>